<gene>
    <name evidence="1" type="ORF">D9Q81_09445</name>
</gene>
<organism evidence="1 2">
    <name type="scientific">Candidatus Korarchaeum cryptofilum</name>
    <dbReference type="NCBI Taxonomy" id="498846"/>
    <lineage>
        <taxon>Archaea</taxon>
        <taxon>Thermoproteota</taxon>
        <taxon>Candidatus Korarchaeia</taxon>
        <taxon>Candidatus Korarchaeales</taxon>
        <taxon>Candidatus Korarchaeaceae</taxon>
        <taxon>Candidatus Korarchaeum</taxon>
    </lineage>
</organism>
<comment type="caution">
    <text evidence="1">The sequence shown here is derived from an EMBL/GenBank/DDBJ whole genome shotgun (WGS) entry which is preliminary data.</text>
</comment>
<reference evidence="1 2" key="1">
    <citation type="submission" date="2018-10" db="EMBL/GenBank/DDBJ databases">
        <title>Co-occurring genomic capacity for anaerobic methane metabolism and dissimilatory sulfite reduction discovered in the Korarchaeota.</title>
        <authorList>
            <person name="Mckay L.J."/>
            <person name="Dlakic M."/>
            <person name="Fields M.W."/>
            <person name="Delmont T.O."/>
            <person name="Eren A.M."/>
            <person name="Jay Z.J."/>
            <person name="Klingelsmith K.B."/>
            <person name="Rusch D.B."/>
            <person name="Inskeep W.P."/>
        </authorList>
    </citation>
    <scope>NUCLEOTIDE SEQUENCE [LARGE SCALE GENOMIC DNA]</scope>
    <source>
        <strain evidence="1 2">WS</strain>
    </source>
</reference>
<dbReference type="AlphaFoldDB" id="A0A429FZU6"/>
<evidence type="ECO:0000313" key="2">
    <source>
        <dbReference type="Proteomes" id="UP000278149"/>
    </source>
</evidence>
<evidence type="ECO:0000313" key="1">
    <source>
        <dbReference type="EMBL" id="RSN67092.1"/>
    </source>
</evidence>
<proteinExistence type="predicted"/>
<dbReference type="RefSeq" id="WP_125743074.1">
    <property type="nucleotide sequence ID" value="NZ_RCOR01000050.1"/>
</dbReference>
<name>A0A429FZU6_9CREN</name>
<dbReference type="EMBL" id="RCOR01000050">
    <property type="protein sequence ID" value="RSN67092.1"/>
    <property type="molecule type" value="Genomic_DNA"/>
</dbReference>
<dbReference type="Proteomes" id="UP000278149">
    <property type="component" value="Unassembled WGS sequence"/>
</dbReference>
<accession>A0A429FZU6</accession>
<protein>
    <submittedName>
        <fullName evidence="1">Uncharacterized protein</fullName>
    </submittedName>
</protein>
<sequence length="94" mass="10435">MAPGLPILLSSPSRESAYYGSQIIAVTQGIDVSSKDIDLLCPNVTLKAIEEAYAESPGREEMRKLIKSRRGHVLTIYYPLGERPIPIEILRQPL</sequence>